<dbReference type="Proteomes" id="UP001590951">
    <property type="component" value="Unassembled WGS sequence"/>
</dbReference>
<organism evidence="2 3">
    <name type="scientific">Lepraria finkii</name>
    <dbReference type="NCBI Taxonomy" id="1340010"/>
    <lineage>
        <taxon>Eukaryota</taxon>
        <taxon>Fungi</taxon>
        <taxon>Dikarya</taxon>
        <taxon>Ascomycota</taxon>
        <taxon>Pezizomycotina</taxon>
        <taxon>Lecanoromycetes</taxon>
        <taxon>OSLEUM clade</taxon>
        <taxon>Lecanoromycetidae</taxon>
        <taxon>Lecanorales</taxon>
        <taxon>Lecanorineae</taxon>
        <taxon>Stereocaulaceae</taxon>
        <taxon>Lepraria</taxon>
    </lineage>
</organism>
<feature type="region of interest" description="Disordered" evidence="1">
    <location>
        <begin position="1"/>
        <end position="32"/>
    </location>
</feature>
<evidence type="ECO:0000313" key="2">
    <source>
        <dbReference type="EMBL" id="KAL2057354.1"/>
    </source>
</evidence>
<comment type="caution">
    <text evidence="2">The sequence shown here is derived from an EMBL/GenBank/DDBJ whole genome shotgun (WGS) entry which is preliminary data.</text>
</comment>
<proteinExistence type="predicted"/>
<accession>A0ABR4BHR4</accession>
<feature type="compositionally biased region" description="Basic and acidic residues" evidence="1">
    <location>
        <begin position="1"/>
        <end position="20"/>
    </location>
</feature>
<protein>
    <submittedName>
        <fullName evidence="2">Uncharacterized protein</fullName>
    </submittedName>
</protein>
<keyword evidence="3" id="KW-1185">Reference proteome</keyword>
<gene>
    <name evidence="2" type="ORF">ABVK25_002407</name>
</gene>
<sequence>MSSMFIRREYHPRTQDRLDKSPNSSPTQDEELLRIDKDVTVSSKTGGIYSVSAFAQNGSEEGPMNAMVDRVHFRQDYDVTEEERWASV</sequence>
<reference evidence="2 3" key="1">
    <citation type="submission" date="2024-09" db="EMBL/GenBank/DDBJ databases">
        <title>Rethinking Asexuality: The Enigmatic Case of Functional Sexual Genes in Lepraria (Stereocaulaceae).</title>
        <authorList>
            <person name="Doellman M."/>
            <person name="Sun Y."/>
            <person name="Barcenas-Pena A."/>
            <person name="Lumbsch H.T."/>
            <person name="Grewe F."/>
        </authorList>
    </citation>
    <scope>NUCLEOTIDE SEQUENCE [LARGE SCALE GENOMIC DNA]</scope>
    <source>
        <strain evidence="2 3">Grewe 0041</strain>
    </source>
</reference>
<name>A0ABR4BHR4_9LECA</name>
<dbReference type="EMBL" id="JBHFEH010000005">
    <property type="protein sequence ID" value="KAL2057354.1"/>
    <property type="molecule type" value="Genomic_DNA"/>
</dbReference>
<evidence type="ECO:0000313" key="3">
    <source>
        <dbReference type="Proteomes" id="UP001590951"/>
    </source>
</evidence>
<evidence type="ECO:0000256" key="1">
    <source>
        <dbReference type="SAM" id="MobiDB-lite"/>
    </source>
</evidence>